<gene>
    <name evidence="5" type="ORF">FRX31_035022</name>
</gene>
<evidence type="ECO:0000313" key="6">
    <source>
        <dbReference type="Proteomes" id="UP000554482"/>
    </source>
</evidence>
<feature type="region of interest" description="Disordered" evidence="4">
    <location>
        <begin position="1"/>
        <end position="29"/>
    </location>
</feature>
<dbReference type="Proteomes" id="UP000554482">
    <property type="component" value="Unassembled WGS sequence"/>
</dbReference>
<comment type="similarity">
    <text evidence="2">Belongs to the NPR1-interactor family.</text>
</comment>
<feature type="compositionally biased region" description="Low complexity" evidence="4">
    <location>
        <begin position="113"/>
        <end position="123"/>
    </location>
</feature>
<evidence type="ECO:0000256" key="1">
    <source>
        <dbReference type="ARBA" id="ARBA00004123"/>
    </source>
</evidence>
<dbReference type="PANTHER" id="PTHR33669:SF26">
    <property type="entry name" value="PROTEIN NIM1-INTERACTING 3"/>
    <property type="match status" value="1"/>
</dbReference>
<evidence type="ECO:0008006" key="7">
    <source>
        <dbReference type="Google" id="ProtNLM"/>
    </source>
</evidence>
<accession>A0A7J6UT21</accession>
<dbReference type="AlphaFoldDB" id="A0A7J6UT21"/>
<evidence type="ECO:0000256" key="4">
    <source>
        <dbReference type="SAM" id="MobiDB-lite"/>
    </source>
</evidence>
<dbReference type="PANTHER" id="PTHR33669">
    <property type="entry name" value="PROTEIN NEGATIVE REGULATOR OF RESISTANCE"/>
    <property type="match status" value="1"/>
</dbReference>
<dbReference type="InterPro" id="IPR031425">
    <property type="entry name" value="NPR1/NH1-interacting"/>
</dbReference>
<evidence type="ECO:0000256" key="2">
    <source>
        <dbReference type="ARBA" id="ARBA00009937"/>
    </source>
</evidence>
<reference evidence="5 6" key="1">
    <citation type="submission" date="2020-06" db="EMBL/GenBank/DDBJ databases">
        <title>Transcriptomic and genomic resources for Thalictrum thalictroides and T. hernandezii: Facilitating candidate gene discovery in an emerging model plant lineage.</title>
        <authorList>
            <person name="Arias T."/>
            <person name="Riano-Pachon D.M."/>
            <person name="Di Stilio V.S."/>
        </authorList>
    </citation>
    <scope>NUCLEOTIDE SEQUENCE [LARGE SCALE GENOMIC DNA]</scope>
    <source>
        <strain evidence="6">cv. WT478/WT964</strain>
        <tissue evidence="5">Leaves</tissue>
    </source>
</reference>
<organism evidence="5 6">
    <name type="scientific">Thalictrum thalictroides</name>
    <name type="common">Rue-anemone</name>
    <name type="synonym">Anemone thalictroides</name>
    <dbReference type="NCBI Taxonomy" id="46969"/>
    <lineage>
        <taxon>Eukaryota</taxon>
        <taxon>Viridiplantae</taxon>
        <taxon>Streptophyta</taxon>
        <taxon>Embryophyta</taxon>
        <taxon>Tracheophyta</taxon>
        <taxon>Spermatophyta</taxon>
        <taxon>Magnoliopsida</taxon>
        <taxon>Ranunculales</taxon>
        <taxon>Ranunculaceae</taxon>
        <taxon>Thalictroideae</taxon>
        <taxon>Thalictrum</taxon>
    </lineage>
</organism>
<comment type="caution">
    <text evidence="5">The sequence shown here is derived from an EMBL/GenBank/DDBJ whole genome shotgun (WGS) entry which is preliminary data.</text>
</comment>
<dbReference type="Pfam" id="PF15699">
    <property type="entry name" value="NPR1_interact"/>
    <property type="match status" value="1"/>
</dbReference>
<dbReference type="GO" id="GO:0010112">
    <property type="term" value="P:regulation of systemic acquired resistance"/>
    <property type="evidence" value="ECO:0007669"/>
    <property type="project" value="InterPro"/>
</dbReference>
<keyword evidence="3" id="KW-0539">Nucleus</keyword>
<comment type="subcellular location">
    <subcellularLocation>
        <location evidence="1">Nucleus</location>
    </subcellularLocation>
</comment>
<dbReference type="GO" id="GO:0005634">
    <property type="term" value="C:nucleus"/>
    <property type="evidence" value="ECO:0007669"/>
    <property type="project" value="UniProtKB-SubCell"/>
</dbReference>
<sequence>MRDAHGHSSNMEGEWKKRKVDGEDEEEDKVEKFYALIRSTKDLRDCLSVVNGCTKEENKEEEVDKQLPVWTPRFEYEDFKVIDDNNVRTSPSPPTQAPTTRGGKAKEEHAEDSSSNLSLKLSL</sequence>
<proteinExistence type="inferred from homology"/>
<feature type="region of interest" description="Disordered" evidence="4">
    <location>
        <begin position="82"/>
        <end position="123"/>
    </location>
</feature>
<keyword evidence="6" id="KW-1185">Reference proteome</keyword>
<dbReference type="OrthoDB" id="1304316at2759"/>
<name>A0A7J6UT21_THATH</name>
<dbReference type="EMBL" id="JABWDY010044118">
    <property type="protein sequence ID" value="KAF5175392.1"/>
    <property type="molecule type" value="Genomic_DNA"/>
</dbReference>
<evidence type="ECO:0000313" key="5">
    <source>
        <dbReference type="EMBL" id="KAF5175392.1"/>
    </source>
</evidence>
<protein>
    <recommendedName>
        <fullName evidence="7">NIM1-interacting protein</fullName>
    </recommendedName>
</protein>
<evidence type="ECO:0000256" key="3">
    <source>
        <dbReference type="ARBA" id="ARBA00023242"/>
    </source>
</evidence>